<feature type="compositionally biased region" description="Basic residues" evidence="6">
    <location>
        <begin position="1595"/>
        <end position="1604"/>
    </location>
</feature>
<dbReference type="EMBL" id="KQ087209">
    <property type="protein sequence ID" value="KLT42081.1"/>
    <property type="molecule type" value="Genomic_DNA"/>
</dbReference>
<keyword evidence="2" id="KW-0597">Phosphoprotein</keyword>
<feature type="region of interest" description="Disordered" evidence="6">
    <location>
        <begin position="927"/>
        <end position="993"/>
    </location>
</feature>
<dbReference type="PANTHER" id="PTHR15180">
    <property type="entry name" value="GENERAL TRANSCRIPTION FACTOR 3C POLYPEPTIDE 1"/>
    <property type="match status" value="1"/>
</dbReference>
<dbReference type="Pfam" id="PF20222">
    <property type="entry name" value="DUF6581"/>
    <property type="match status" value="1"/>
</dbReference>
<dbReference type="PANTHER" id="PTHR15180:SF1">
    <property type="entry name" value="GENERAL TRANSCRIPTION FACTOR 3C POLYPEPTIDE 1"/>
    <property type="match status" value="1"/>
</dbReference>
<feature type="compositionally biased region" description="Basic and acidic residues" evidence="6">
    <location>
        <begin position="577"/>
        <end position="586"/>
    </location>
</feature>
<feature type="domain" description="B-block binding subunit of TFIIIC" evidence="7">
    <location>
        <begin position="136"/>
        <end position="203"/>
    </location>
</feature>
<dbReference type="RefSeq" id="XP_018278572.1">
    <property type="nucleotide sequence ID" value="XM_018426699.1"/>
</dbReference>
<dbReference type="GeneID" id="28987302"/>
<proteinExistence type="predicted"/>
<evidence type="ECO:0000256" key="5">
    <source>
        <dbReference type="ARBA" id="ARBA00023242"/>
    </source>
</evidence>
<keyword evidence="10" id="KW-1185">Reference proteome</keyword>
<feature type="compositionally biased region" description="Acidic residues" evidence="6">
    <location>
        <begin position="226"/>
        <end position="238"/>
    </location>
</feature>
<name>A0A0J0XLT4_9TREE</name>
<feature type="region of interest" description="Disordered" evidence="6">
    <location>
        <begin position="850"/>
        <end position="910"/>
    </location>
</feature>
<dbReference type="InterPro" id="IPR044210">
    <property type="entry name" value="Tfc3-like"/>
</dbReference>
<feature type="region of interest" description="Disordered" evidence="6">
    <location>
        <begin position="210"/>
        <end position="238"/>
    </location>
</feature>
<evidence type="ECO:0000256" key="6">
    <source>
        <dbReference type="SAM" id="MobiDB-lite"/>
    </source>
</evidence>
<dbReference type="GO" id="GO:0000127">
    <property type="term" value="C:transcription factor TFIIIC complex"/>
    <property type="evidence" value="ECO:0007669"/>
    <property type="project" value="InterPro"/>
</dbReference>
<dbReference type="GO" id="GO:0006384">
    <property type="term" value="P:transcription initiation at RNA polymerase III promoter"/>
    <property type="evidence" value="ECO:0007669"/>
    <property type="project" value="InterPro"/>
</dbReference>
<dbReference type="InterPro" id="IPR046488">
    <property type="entry name" value="Sfc3/Tfc3_C"/>
</dbReference>
<dbReference type="OrthoDB" id="68020at2759"/>
<evidence type="ECO:0000256" key="4">
    <source>
        <dbReference type="ARBA" id="ARBA00023163"/>
    </source>
</evidence>
<evidence type="ECO:0000313" key="9">
    <source>
        <dbReference type="EMBL" id="KLT42081.1"/>
    </source>
</evidence>
<dbReference type="GO" id="GO:0042791">
    <property type="term" value="P:5S class rRNA transcription by RNA polymerase III"/>
    <property type="evidence" value="ECO:0007669"/>
    <property type="project" value="TreeGrafter"/>
</dbReference>
<evidence type="ECO:0000259" key="7">
    <source>
        <dbReference type="Pfam" id="PF04182"/>
    </source>
</evidence>
<feature type="domain" description="Transcription factor tau subunit sfc3/Tfc3 C-terminal" evidence="8">
    <location>
        <begin position="1623"/>
        <end position="1988"/>
    </location>
</feature>
<feature type="compositionally biased region" description="Low complexity" evidence="6">
    <location>
        <begin position="927"/>
        <end position="951"/>
    </location>
</feature>
<evidence type="ECO:0000256" key="2">
    <source>
        <dbReference type="ARBA" id="ARBA00022553"/>
    </source>
</evidence>
<evidence type="ECO:0000313" key="10">
    <source>
        <dbReference type="Proteomes" id="UP000053611"/>
    </source>
</evidence>
<feature type="region of interest" description="Disordered" evidence="6">
    <location>
        <begin position="507"/>
        <end position="586"/>
    </location>
</feature>
<sequence>MRIHELLEAVIDYVVVEGVLGADPLVVQRHLATLDPKVDDAYFAHLWPHISKHKLVQVIVAADALSDPNPPNPSVDGAELFTFLNEDDGGDPPVKTTDLRALMERYPDRLRIRCVDDEVYYRLTGSRQRIPRITPMIFTYLQLSARSREKGISALELGPLTQTNQKSVFHYIRVLVQLGLCAKIPASLHGANTSILVFRKFLEQNPNYKAHMRKSSQEPEVKDEPKEEDGEVEPEEDGEVENLGFNFTPFSEMELVAGHIPRERLIRVLDHPGLKNHLLGNHHLLQVLGWPTQGYKNRHRRQLQRHIAQMVDEGVVEYVDIGSALRACLRLTKYNPDYVAPAKADDVQVIEEVPMNAAEYTEPFRFHGGALATASLESQVINSIHRSGPQGRTLQDLYVALSGIFRRTLEHIINRIDLVFLAPHLKHKAIRCVIESVQRERRLRLFSIDNYVQYMAHLGIVVTPPPTPAAAGHWADISFRKFIENGTQLNKAMATLSSGIIPVGSAYSGGAGRKRAPRKSATASESPAPTLGKRKPRVSARARATTEGGEEIVSDDAGSPAPGLKKKPKRVAATRQPKYENEVQERGRPRKYVYVVNQDGTRNRMILGDLKLTPNLPPLLVYVKDAGVLCLPPKGYTGVGEPPALTDEMIAAGLPPEHYGPAKRGKVKGGATAKAPAKSRKRKAEEAQGDGVPASEAADGTSAPTAELEEAGPSKRPRRKAAMRKLVAHLPPDLEPEEGAELDELAEADPDAAEIGAGPSLEVDLPSAEELMVVENAVPAPEAVIDAVMASAEAVITAPGTVAPPEFIIDTTAITHASPPAAAEISTPPEFTVTDVAAVAEVTSIPDLTAAPVVTPPDLNAKPPPKSRRGKKALIDAADQSTRRSTRARRSGASAINPDVSPADGHLGRTDEAPALGAAALLDGDAPAAGSMEAPALESMEATAAAADSSELPNDAVLSTPVGQVAESAMHPDHAEATADTMGVDDSKPEPKLPAARLTRVDVATLRRIQELLQCLIDSGGVMTDNKLYHEHKDWVNKWAGTDHPFAPAVPAGMDRKVFKRVLAILVNDGRIKERISNMPTTTGRWVKQTIVFAEGTPEVAVSTYIHSLANTVGSQPSTPQPLARSRVALQYSMYKKPSRASILVPDDDKDESPSKSPLTQREAFLSEPGMGAHLYGYLTGRNLRTKALHQAILKVISSEEAQADAPSLVSTTPRLFAMPLVFEELHIRDWLRIVRVEKWDEELYQWTQIPGNLDIRLKNLPQDIAERANMSGRSWHNAKVNSVRTLFSMLSFLQILTPLQPCDVSIATVKLSETKGDHPMMYERAPDATAAPYFILHDVAPVYHVADPSLPLLGFMPARNEEEAERLWAMIKDGAHQPSRPQVARMDVPAFPFAPVVTGVLDTTVNLTTALLSKRRWKDELKLLDGQRRALNAAIDSRGARTVKTKEEVAKLAHDLAITPGDVETYLARRDRLRTSISERTIRPAPTTGAATYTRSERHNEKAAIREELANRIRAARQVYEQRVQTAAAKVGVEVTQELLDYIVRNRPMTRLGEITSDAELVTIMESFVRVKNGFQLPPRRNPGLTRASTSHIKPSRNRGRPPKPKDYKPAVLPKVEKEKGRRYRHAWTKEEEDLILDCEAVIRARARGSQQRGRSAMKDIFPMIGDQVLRAKVKKLLEPPGKAAYYQRLEDAVANILEEFQGTDDLPDPNPGNITHFNLRLYVDFVRTKINKALLRLPVSSAPPPGKGKAPELPHDPKELIKRYEWEYLKATNTSFDQILDIPGSEESKLHNISLASVVEEEPRACQAPDEPIDRTTSIIRAAIKMVVSTPNPVYNMQAASQLLSNYYKDEYEPQIAALVNEGMLNKNINSMKTPGRMYGYANGWLYAAEGFVPPEVPKQVRDMQAKLSQEGEMTWPLVGQPGDLATFMQMVSNHDLDIEINADEVPALGMERLAYNTRSLTDASFEWDMRVKRLTKPVPTFPAAPPSLEIPPLVPWSVAPGPTAHVEHIMDAVAAAGADGITAGELKVVTGLSVSAIDGAFAALALETNPRIFWAGYDNAHVVASQFWGGWTTRIKPRDKFFGPDPCPRVECAARRWVDIWGELIPSEWDRAMKAIIGQLIVRPGMTEHDLRQRLSAVLDRMEISDVLQALVSAGWVTRRTGLPSDRPVPPVHATDAWEARGIVLITSENMWV</sequence>
<feature type="region of interest" description="Disordered" evidence="6">
    <location>
        <begin position="1579"/>
        <end position="1611"/>
    </location>
</feature>
<dbReference type="GO" id="GO:0003677">
    <property type="term" value="F:DNA binding"/>
    <property type="evidence" value="ECO:0007669"/>
    <property type="project" value="UniProtKB-KW"/>
</dbReference>
<keyword evidence="4" id="KW-0804">Transcription</keyword>
<evidence type="ECO:0000259" key="8">
    <source>
        <dbReference type="Pfam" id="PF20222"/>
    </source>
</evidence>
<comment type="subcellular location">
    <subcellularLocation>
        <location evidence="1">Nucleus</location>
    </subcellularLocation>
</comment>
<keyword evidence="3" id="KW-0238">DNA-binding</keyword>
<reference evidence="9 10" key="1">
    <citation type="submission" date="2015-03" db="EMBL/GenBank/DDBJ databases">
        <title>Genomics and transcriptomics of the oil-accumulating basidiomycete yeast T. oleaginosus allow insights into substrate utilization and the diverse evolutionary trajectories of mating systems in fungi.</title>
        <authorList>
            <consortium name="DOE Joint Genome Institute"/>
            <person name="Kourist R."/>
            <person name="Kracht O."/>
            <person name="Bracharz F."/>
            <person name="Lipzen A."/>
            <person name="Nolan M."/>
            <person name="Ohm R."/>
            <person name="Grigoriev I."/>
            <person name="Sun S."/>
            <person name="Heitman J."/>
            <person name="Bruck T."/>
            <person name="Nowrousian M."/>
        </authorList>
    </citation>
    <scope>NUCLEOTIDE SEQUENCE [LARGE SCALE GENOMIC DNA]</scope>
    <source>
        <strain evidence="9 10">IBC0246</strain>
    </source>
</reference>
<evidence type="ECO:0000256" key="3">
    <source>
        <dbReference type="ARBA" id="ARBA00023125"/>
    </source>
</evidence>
<organism evidence="9 10">
    <name type="scientific">Cutaneotrichosporon oleaginosum</name>
    <dbReference type="NCBI Taxonomy" id="879819"/>
    <lineage>
        <taxon>Eukaryota</taxon>
        <taxon>Fungi</taxon>
        <taxon>Dikarya</taxon>
        <taxon>Basidiomycota</taxon>
        <taxon>Agaricomycotina</taxon>
        <taxon>Tremellomycetes</taxon>
        <taxon>Trichosporonales</taxon>
        <taxon>Trichosporonaceae</taxon>
        <taxon>Cutaneotrichosporon</taxon>
    </lineage>
</organism>
<feature type="compositionally biased region" description="Basic and acidic residues" evidence="6">
    <location>
        <begin position="215"/>
        <end position="225"/>
    </location>
</feature>
<dbReference type="Pfam" id="PF04182">
    <property type="entry name" value="B-block_TFIIIC"/>
    <property type="match status" value="1"/>
</dbReference>
<dbReference type="Proteomes" id="UP000053611">
    <property type="component" value="Unassembled WGS sequence"/>
</dbReference>
<dbReference type="GO" id="GO:0005634">
    <property type="term" value="C:nucleus"/>
    <property type="evidence" value="ECO:0007669"/>
    <property type="project" value="UniProtKB-SubCell"/>
</dbReference>
<keyword evidence="5" id="KW-0539">Nucleus</keyword>
<feature type="region of interest" description="Disordered" evidence="6">
    <location>
        <begin position="657"/>
        <end position="722"/>
    </location>
</feature>
<protein>
    <submittedName>
        <fullName evidence="9">Uncharacterized protein</fullName>
    </submittedName>
</protein>
<dbReference type="InterPro" id="IPR007309">
    <property type="entry name" value="TFIIIC_Bblock-bd"/>
</dbReference>
<evidence type="ECO:0000256" key="1">
    <source>
        <dbReference type="ARBA" id="ARBA00004123"/>
    </source>
</evidence>
<dbReference type="STRING" id="879819.A0A0J0XLT4"/>
<gene>
    <name evidence="9" type="ORF">CC85DRAFT_328482</name>
</gene>
<accession>A0A0J0XLT4</accession>